<keyword evidence="1" id="KW-1133">Transmembrane helix</keyword>
<dbReference type="EMBL" id="JBBNGE010000066">
    <property type="protein sequence ID" value="MEQ2509297.1"/>
    <property type="molecule type" value="Genomic_DNA"/>
</dbReference>
<dbReference type="RefSeq" id="WP_349226722.1">
    <property type="nucleotide sequence ID" value="NZ_JBBNFG020000009.1"/>
</dbReference>
<name>A0ABV1G1S7_9BACT</name>
<proteinExistence type="predicted"/>
<keyword evidence="1" id="KW-0812">Transmembrane</keyword>
<dbReference type="Proteomes" id="UP001465717">
    <property type="component" value="Unassembled WGS sequence"/>
</dbReference>
<keyword evidence="1" id="KW-0472">Membrane</keyword>
<accession>A0ABV1G1S7</accession>
<gene>
    <name evidence="2" type="ORF">AAAT87_13705</name>
</gene>
<evidence type="ECO:0000256" key="1">
    <source>
        <dbReference type="SAM" id="Phobius"/>
    </source>
</evidence>
<keyword evidence="3" id="KW-1185">Reference proteome</keyword>
<organism evidence="2 3">
    <name type="scientific">Segatella sinensis</name>
    <dbReference type="NCBI Taxonomy" id="3085167"/>
    <lineage>
        <taxon>Bacteria</taxon>
        <taxon>Pseudomonadati</taxon>
        <taxon>Bacteroidota</taxon>
        <taxon>Bacteroidia</taxon>
        <taxon>Bacteroidales</taxon>
        <taxon>Prevotellaceae</taxon>
        <taxon>Segatella</taxon>
    </lineage>
</organism>
<sequence length="166" mass="19231">MDNNFQDRIDEYLLHEDTMSEEAKAQFQKEIEENTEKKKQYEFTKNVKEALKSRGDKLKAMTEFQKENETQDEKRMTACSCPEYRQTEDIKIVGHKSNFRKKLVWFSGIAAVLVIGFFAINPLFMEKNSPTDNVRGDENDVFDMTAPTDSISNDSISTDTVTLLHE</sequence>
<comment type="caution">
    <text evidence="2">The sequence shown here is derived from an EMBL/GenBank/DDBJ whole genome shotgun (WGS) entry which is preliminary data.</text>
</comment>
<protein>
    <submittedName>
        <fullName evidence="2">Uncharacterized protein</fullName>
    </submittedName>
</protein>
<evidence type="ECO:0000313" key="3">
    <source>
        <dbReference type="Proteomes" id="UP001465717"/>
    </source>
</evidence>
<reference evidence="2 3" key="1">
    <citation type="submission" date="2024-04" db="EMBL/GenBank/DDBJ databases">
        <title>Human intestinal bacterial collection.</title>
        <authorList>
            <person name="Pauvert C."/>
            <person name="Hitch T.C.A."/>
            <person name="Clavel T."/>
        </authorList>
    </citation>
    <scope>NUCLEOTIDE SEQUENCE [LARGE SCALE GENOMIC DNA]</scope>
    <source>
        <strain evidence="2 3">CLA-AA-H174</strain>
    </source>
</reference>
<feature type="transmembrane region" description="Helical" evidence="1">
    <location>
        <begin position="103"/>
        <end position="124"/>
    </location>
</feature>
<evidence type="ECO:0000313" key="2">
    <source>
        <dbReference type="EMBL" id="MEQ2509297.1"/>
    </source>
</evidence>